<reference evidence="11 12" key="1">
    <citation type="submission" date="2019-09" db="EMBL/GenBank/DDBJ databases">
        <authorList>
            <person name="Silva M."/>
            <person name="Pereira G."/>
            <person name="Lopes-Da-Costa L."/>
            <person name="Silva E."/>
        </authorList>
    </citation>
    <scope>NUCLEOTIDE SEQUENCE [LARGE SCALE GENOMIC DNA]</scope>
    <source>
        <strain evidence="11 12">FMV-PI01</strain>
    </source>
</reference>
<dbReference type="Pfam" id="PF03544">
    <property type="entry name" value="TonB_C"/>
    <property type="match status" value="1"/>
</dbReference>
<evidence type="ECO:0000313" key="12">
    <source>
        <dbReference type="Proteomes" id="UP000476338"/>
    </source>
</evidence>
<evidence type="ECO:0000256" key="1">
    <source>
        <dbReference type="ARBA" id="ARBA00004383"/>
    </source>
</evidence>
<feature type="domain" description="TonB C-terminal" evidence="10">
    <location>
        <begin position="196"/>
        <end position="284"/>
    </location>
</feature>
<comment type="subcellular location">
    <subcellularLocation>
        <location evidence="1">Cell inner membrane</location>
        <topology evidence="1">Single-pass membrane protein</topology>
        <orientation evidence="1">Periplasmic side</orientation>
    </subcellularLocation>
</comment>
<accession>A0A6L5WFJ0</accession>
<evidence type="ECO:0000256" key="7">
    <source>
        <dbReference type="ARBA" id="ARBA00022927"/>
    </source>
</evidence>
<organism evidence="11 12">
    <name type="scientific">Campylobacter portucalensis</name>
    <dbReference type="NCBI Taxonomy" id="2608384"/>
    <lineage>
        <taxon>Bacteria</taxon>
        <taxon>Pseudomonadati</taxon>
        <taxon>Campylobacterota</taxon>
        <taxon>Epsilonproteobacteria</taxon>
        <taxon>Campylobacterales</taxon>
        <taxon>Campylobacteraceae</taxon>
        <taxon>Campylobacter</taxon>
    </lineage>
</organism>
<evidence type="ECO:0000256" key="2">
    <source>
        <dbReference type="ARBA" id="ARBA00006555"/>
    </source>
</evidence>
<keyword evidence="12" id="KW-1185">Reference proteome</keyword>
<reference evidence="11 12" key="2">
    <citation type="submission" date="2020-03" db="EMBL/GenBank/DDBJ databases">
        <title>Campylobacter portucalensis sp. nov., a new species of Campylobacter isolated from the reproductive tract of bulls.</title>
        <authorList>
            <person name="Silva M.F."/>
            <person name="Pereira G."/>
            <person name="Carneiro C."/>
            <person name="Hemphill A."/>
            <person name="Mateus L."/>
            <person name="Lopes-Da-Costa L."/>
            <person name="Silva E."/>
        </authorList>
    </citation>
    <scope>NUCLEOTIDE SEQUENCE [LARGE SCALE GENOMIC DNA]</scope>
    <source>
        <strain evidence="11 12">FMV-PI01</strain>
    </source>
</reference>
<dbReference type="InterPro" id="IPR051045">
    <property type="entry name" value="TonB-dependent_transducer"/>
</dbReference>
<evidence type="ECO:0000256" key="9">
    <source>
        <dbReference type="ARBA" id="ARBA00023136"/>
    </source>
</evidence>
<proteinExistence type="inferred from homology"/>
<dbReference type="SUPFAM" id="SSF74653">
    <property type="entry name" value="TolA/TonB C-terminal domain"/>
    <property type="match status" value="1"/>
</dbReference>
<dbReference type="InterPro" id="IPR006260">
    <property type="entry name" value="TonB/TolA_C"/>
</dbReference>
<dbReference type="EMBL" id="VWSJ01000002">
    <property type="protein sequence ID" value="MSN95810.1"/>
    <property type="molecule type" value="Genomic_DNA"/>
</dbReference>
<dbReference type="RefSeq" id="WP_154570081.1">
    <property type="nucleotide sequence ID" value="NZ_VWSJ01000002.1"/>
</dbReference>
<protein>
    <submittedName>
        <fullName evidence="11">Energy transducer TonB</fullName>
    </submittedName>
</protein>
<comment type="caution">
    <text evidence="11">The sequence shown here is derived from an EMBL/GenBank/DDBJ whole genome shotgun (WGS) entry which is preliminary data.</text>
</comment>
<dbReference type="AlphaFoldDB" id="A0A6L5WFJ0"/>
<keyword evidence="9" id="KW-0472">Membrane</keyword>
<keyword evidence="3" id="KW-0813">Transport</keyword>
<gene>
    <name evidence="11" type="ORF">F1B92_01130</name>
</gene>
<keyword evidence="4" id="KW-1003">Cell membrane</keyword>
<dbReference type="PANTHER" id="PTHR33446">
    <property type="entry name" value="PROTEIN TONB-RELATED"/>
    <property type="match status" value="1"/>
</dbReference>
<keyword evidence="5" id="KW-0997">Cell inner membrane</keyword>
<evidence type="ECO:0000313" key="11">
    <source>
        <dbReference type="EMBL" id="MSN95810.1"/>
    </source>
</evidence>
<keyword evidence="7" id="KW-0653">Protein transport</keyword>
<dbReference type="GO" id="GO:0055085">
    <property type="term" value="P:transmembrane transport"/>
    <property type="evidence" value="ECO:0007669"/>
    <property type="project" value="InterPro"/>
</dbReference>
<evidence type="ECO:0000256" key="6">
    <source>
        <dbReference type="ARBA" id="ARBA00022692"/>
    </source>
</evidence>
<dbReference type="Gene3D" id="3.30.1150.10">
    <property type="match status" value="1"/>
</dbReference>
<dbReference type="InterPro" id="IPR037682">
    <property type="entry name" value="TonB_C"/>
</dbReference>
<dbReference type="PROSITE" id="PS52015">
    <property type="entry name" value="TONB_CTD"/>
    <property type="match status" value="1"/>
</dbReference>
<dbReference type="Proteomes" id="UP000476338">
    <property type="component" value="Unassembled WGS sequence"/>
</dbReference>
<evidence type="ECO:0000259" key="10">
    <source>
        <dbReference type="PROSITE" id="PS52015"/>
    </source>
</evidence>
<keyword evidence="8" id="KW-1133">Transmembrane helix</keyword>
<dbReference type="NCBIfam" id="TIGR01352">
    <property type="entry name" value="tonB_Cterm"/>
    <property type="match status" value="1"/>
</dbReference>
<evidence type="ECO:0000256" key="8">
    <source>
        <dbReference type="ARBA" id="ARBA00022989"/>
    </source>
</evidence>
<evidence type="ECO:0000256" key="3">
    <source>
        <dbReference type="ARBA" id="ARBA00022448"/>
    </source>
</evidence>
<evidence type="ECO:0000256" key="4">
    <source>
        <dbReference type="ARBA" id="ARBA00022475"/>
    </source>
</evidence>
<comment type="similarity">
    <text evidence="2">Belongs to the TonB family.</text>
</comment>
<keyword evidence="6" id="KW-0812">Transmembrane</keyword>
<dbReference type="GO" id="GO:0005886">
    <property type="term" value="C:plasma membrane"/>
    <property type="evidence" value="ECO:0007669"/>
    <property type="project" value="UniProtKB-SubCell"/>
</dbReference>
<name>A0A6L5WFJ0_9BACT</name>
<evidence type="ECO:0000256" key="5">
    <source>
        <dbReference type="ARBA" id="ARBA00022519"/>
    </source>
</evidence>
<dbReference type="GO" id="GO:0015031">
    <property type="term" value="P:protein transport"/>
    <property type="evidence" value="ECO:0007669"/>
    <property type="project" value="UniProtKB-KW"/>
</dbReference>
<sequence length="284" mass="31195">MNKDTKRLLISLAISISLHTFALGIYYAITNSKDDEINFGDEAMMGGAFSLVFVQIASTQTNTELSARQDLIDKQISDIDSIESNDDMPKIVEDVEAVEENIIDEVVELIEPIPEIDESIVEKKTPLKEPIKEVKKQPKKKKVEKKPIKKPCKDCNVASVKSSASTKASTVVGLNDANIAGGNLASGISGSSGGLNLNGLIYQAILKHKTYPDRAKKMRAEGRVIITFQLRNKNSFEILKIKQSSGIKILDEHALKIIDKAKIDFPSEAIGKSITVPINFNLKE</sequence>